<dbReference type="STRING" id="401625.A0A0P1BEZ8"/>
<dbReference type="InterPro" id="IPR029063">
    <property type="entry name" value="SAM-dependent_MTases_sf"/>
</dbReference>
<evidence type="ECO:0000313" key="4">
    <source>
        <dbReference type="Proteomes" id="UP000054845"/>
    </source>
</evidence>
<dbReference type="SUPFAM" id="SSF53335">
    <property type="entry name" value="S-adenosyl-L-methionine-dependent methyltransferases"/>
    <property type="match status" value="1"/>
</dbReference>
<dbReference type="PANTHER" id="PTHR47473:SF1">
    <property type="entry name" value="METHYLTRANSFERASE DOMAIN-CONTAINING PROTEIN"/>
    <property type="match status" value="1"/>
</dbReference>
<dbReference type="InterPro" id="IPR041698">
    <property type="entry name" value="Methyltransf_25"/>
</dbReference>
<sequence length="834" mass="94550">MSGSSLLERVKLTGVPSSSTLLSPLLGEHLANSHLIHVLSWIFISLLSLTLILRFVPGIKTALSFAYHCFLAPIGKSTNQSERLDRFYEGQAGVYDATRSGLLRGRRTMLKLCAAQLREMQRTNPGKPLVWVDVGGGTGWNIEEMSKYFPLHELSQIYLIDLCAPLLEVAKKRFAATDLKNVQVLCQDARDFQLPGLAPEQKVDLFTCSYSISMIPPFYAVMDRINEMLDPETGIYGVVDFYVSGRSAPSADKSAIIGGDTSRQCGWLSRLFWSHWFELDHVELHPARRDYLEYKFGTIKCFNGRNNFIVPFIVRIPYYIWIGCSRARDTTAAIQAFEVEAGNRVIVPPSFPELSFSHFLEGARSQLSEKGSASSIDTAFASAHNGREKSGLVVSRRRGSDGNASDSSGNVRLDLGPQIPLSSFHYQRRQWRLPFVDNEFASQFRTWIYGFAWEDPYVDMKHFDIGANDSVLCITSAGCNALHYAVAGEPKRIHCIDMNPCQGHILELKLACIAALEYEEFWALFGEGKHADFRNLLDTKISPFLSSHAYQFWRLNTEAFKSNFYFRGYSGHALRLAKAAFSLGRVNRDVKAACEADTIEEQVKIWERRMRGRIINKPLIRWFLSNPAFLWNALGVPINQMNCFVNEGVSTEQYAIDTLDPIPHRSLFKNENYHYRLCLMGNYTKQSCPLYLKPEAFKKLKEDACRRLDAFRLHTDSIVNVLRGLEDASLTRAITMDHMDWYDPVKPGTAFPSVKAARRDADKSISDLDREIAELARCVAQGGSVYYRSAAKHPWYNERFDRAGFKTSPVHIRETGKSIDQVNMYASCWRAERI</sequence>
<dbReference type="Proteomes" id="UP000054845">
    <property type="component" value="Unassembled WGS sequence"/>
</dbReference>
<reference evidence="3 4" key="1">
    <citation type="submission" date="2014-09" db="EMBL/GenBank/DDBJ databases">
        <authorList>
            <person name="Magalhaes I.L.F."/>
            <person name="Oliveira U."/>
            <person name="Santos F.R."/>
            <person name="Vidigal T.H.D.A."/>
            <person name="Brescovit A.D."/>
            <person name="Santos A.J."/>
        </authorList>
    </citation>
    <scope>NUCLEOTIDE SEQUENCE [LARGE SCALE GENOMIC DNA]</scope>
</reference>
<dbReference type="InterPro" id="IPR021829">
    <property type="entry name" value="DUF3419"/>
</dbReference>
<keyword evidence="4" id="KW-1185">Reference proteome</keyword>
<evidence type="ECO:0000259" key="2">
    <source>
        <dbReference type="Pfam" id="PF13649"/>
    </source>
</evidence>
<dbReference type="CDD" id="cd02440">
    <property type="entry name" value="AdoMet_MTases"/>
    <property type="match status" value="1"/>
</dbReference>
<organism evidence="3 4">
    <name type="scientific">Ceraceosorus bombacis</name>
    <dbReference type="NCBI Taxonomy" id="401625"/>
    <lineage>
        <taxon>Eukaryota</taxon>
        <taxon>Fungi</taxon>
        <taxon>Dikarya</taxon>
        <taxon>Basidiomycota</taxon>
        <taxon>Ustilaginomycotina</taxon>
        <taxon>Exobasidiomycetes</taxon>
        <taxon>Ceraceosorales</taxon>
        <taxon>Ceraceosoraceae</taxon>
        <taxon>Ceraceosorus</taxon>
    </lineage>
</organism>
<dbReference type="Gene3D" id="3.40.50.150">
    <property type="entry name" value="Vaccinia Virus protein VP39"/>
    <property type="match status" value="1"/>
</dbReference>
<name>A0A0P1BEZ8_9BASI</name>
<feature type="domain" description="Methyltransferase" evidence="2">
    <location>
        <begin position="132"/>
        <end position="231"/>
    </location>
</feature>
<dbReference type="Pfam" id="PF11899">
    <property type="entry name" value="DUF3419"/>
    <property type="match status" value="1"/>
</dbReference>
<dbReference type="AlphaFoldDB" id="A0A0P1BEZ8"/>
<feature type="compositionally biased region" description="Low complexity" evidence="1">
    <location>
        <begin position="401"/>
        <end position="410"/>
    </location>
</feature>
<dbReference type="PANTHER" id="PTHR47473">
    <property type="entry name" value="BTA1P"/>
    <property type="match status" value="1"/>
</dbReference>
<evidence type="ECO:0000256" key="1">
    <source>
        <dbReference type="SAM" id="MobiDB-lite"/>
    </source>
</evidence>
<dbReference type="Pfam" id="PF13649">
    <property type="entry name" value="Methyltransf_25"/>
    <property type="match status" value="1"/>
</dbReference>
<evidence type="ECO:0000313" key="3">
    <source>
        <dbReference type="EMBL" id="CEH14781.1"/>
    </source>
</evidence>
<proteinExistence type="predicted"/>
<feature type="region of interest" description="Disordered" evidence="1">
    <location>
        <begin position="387"/>
        <end position="411"/>
    </location>
</feature>
<dbReference type="EMBL" id="CCYA01000248">
    <property type="protein sequence ID" value="CEH14781.1"/>
    <property type="molecule type" value="Genomic_DNA"/>
</dbReference>
<dbReference type="OrthoDB" id="10253390at2759"/>
<protein>
    <submittedName>
        <fullName evidence="3">BTA1</fullName>
    </submittedName>
</protein>
<accession>A0A0P1BEZ8</accession>